<evidence type="ECO:0000313" key="2">
    <source>
        <dbReference type="Proteomes" id="UP000286287"/>
    </source>
</evidence>
<reference evidence="1 2" key="1">
    <citation type="submission" date="2018-09" db="EMBL/GenBank/DDBJ databases">
        <authorList>
            <person name="Zhu H."/>
        </authorList>
    </citation>
    <scope>NUCLEOTIDE SEQUENCE [LARGE SCALE GENOMIC DNA]</scope>
    <source>
        <strain evidence="1 2">K2S05-167</strain>
    </source>
</reference>
<sequence length="124" mass="13814">MLSGGLRPLQLSDGSQVTVKAWLMDELVAHPLEFMALIDALNAPITGQPADLFREQIPAALHRAVRVSLQQPEDMQRVKVADLPDLLEAIWEVNAVQELQKKSLSFRLRIQQAQAEVLRPLSSP</sequence>
<accession>A0A418VEI4</accession>
<organism evidence="1 2">
    <name type="scientific">Deinococcus cavernae</name>
    <dbReference type="NCBI Taxonomy" id="2320857"/>
    <lineage>
        <taxon>Bacteria</taxon>
        <taxon>Thermotogati</taxon>
        <taxon>Deinococcota</taxon>
        <taxon>Deinococci</taxon>
        <taxon>Deinococcales</taxon>
        <taxon>Deinococcaceae</taxon>
        <taxon>Deinococcus</taxon>
    </lineage>
</organism>
<comment type="caution">
    <text evidence="1">The sequence shown here is derived from an EMBL/GenBank/DDBJ whole genome shotgun (WGS) entry which is preliminary data.</text>
</comment>
<evidence type="ECO:0000313" key="1">
    <source>
        <dbReference type="EMBL" id="RJF74463.1"/>
    </source>
</evidence>
<dbReference type="AlphaFoldDB" id="A0A418VEI4"/>
<dbReference type="Proteomes" id="UP000286287">
    <property type="component" value="Unassembled WGS sequence"/>
</dbReference>
<protein>
    <submittedName>
        <fullName evidence="1">Uncharacterized protein</fullName>
    </submittedName>
</protein>
<dbReference type="EMBL" id="QYUJ01000010">
    <property type="protein sequence ID" value="RJF74463.1"/>
    <property type="molecule type" value="Genomic_DNA"/>
</dbReference>
<keyword evidence="2" id="KW-1185">Reference proteome</keyword>
<name>A0A418VEI4_9DEIO</name>
<gene>
    <name evidence="1" type="ORF">D3875_04070</name>
</gene>
<proteinExistence type="predicted"/>